<dbReference type="InterPro" id="IPR001633">
    <property type="entry name" value="EAL_dom"/>
</dbReference>
<gene>
    <name evidence="5" type="ORF">I6U51_03455</name>
</gene>
<dbReference type="Pfam" id="PF00989">
    <property type="entry name" value="PAS"/>
    <property type="match status" value="1"/>
</dbReference>
<dbReference type="InterPro" id="IPR013767">
    <property type="entry name" value="PAS_fold"/>
</dbReference>
<dbReference type="CDD" id="cd01948">
    <property type="entry name" value="EAL"/>
    <property type="match status" value="1"/>
</dbReference>
<dbReference type="SMART" id="SM00267">
    <property type="entry name" value="GGDEF"/>
    <property type="match status" value="1"/>
</dbReference>
<dbReference type="Proteomes" id="UP000622687">
    <property type="component" value="Unassembled WGS sequence"/>
</dbReference>
<dbReference type="PROSITE" id="PS50113">
    <property type="entry name" value="PAC"/>
    <property type="match status" value="1"/>
</dbReference>
<feature type="domain" description="PAC" evidence="2">
    <location>
        <begin position="266"/>
        <end position="318"/>
    </location>
</feature>
<dbReference type="Gene3D" id="3.30.450.20">
    <property type="entry name" value="PAS domain"/>
    <property type="match status" value="1"/>
</dbReference>
<reference evidence="5" key="1">
    <citation type="submission" date="2020-12" db="EMBL/GenBank/DDBJ databases">
        <title>Clostridium thailandense sp. nov., a novel acetogenic bacterium isolated from peat land soil in Thailand.</title>
        <authorList>
            <person name="Chaikitkaew S."/>
            <person name="Birkeland N.K."/>
        </authorList>
    </citation>
    <scope>NUCLEOTIDE SEQUENCE</scope>
    <source>
        <strain evidence="5">DSM 17425</strain>
    </source>
</reference>
<dbReference type="SUPFAM" id="SSF55785">
    <property type="entry name" value="PYP-like sensor domain (PAS domain)"/>
    <property type="match status" value="1"/>
</dbReference>
<dbReference type="AlphaFoldDB" id="A0A934HVQ0"/>
<dbReference type="EMBL" id="JAEEGB010000004">
    <property type="protein sequence ID" value="MBI6871762.1"/>
    <property type="molecule type" value="Genomic_DNA"/>
</dbReference>
<proteinExistence type="predicted"/>
<dbReference type="NCBIfam" id="TIGR00229">
    <property type="entry name" value="sensory_box"/>
    <property type="match status" value="1"/>
</dbReference>
<feature type="domain" description="PAS" evidence="1">
    <location>
        <begin position="205"/>
        <end position="246"/>
    </location>
</feature>
<dbReference type="Gene3D" id="3.30.70.270">
    <property type="match status" value="1"/>
</dbReference>
<dbReference type="FunFam" id="3.20.20.450:FF:000001">
    <property type="entry name" value="Cyclic di-GMP phosphodiesterase yahA"/>
    <property type="match status" value="1"/>
</dbReference>
<dbReference type="InterPro" id="IPR000014">
    <property type="entry name" value="PAS"/>
</dbReference>
<evidence type="ECO:0000313" key="6">
    <source>
        <dbReference type="Proteomes" id="UP000622687"/>
    </source>
</evidence>
<protein>
    <submittedName>
        <fullName evidence="5">EAL domain-containing protein</fullName>
    </submittedName>
</protein>
<dbReference type="SUPFAM" id="SSF55073">
    <property type="entry name" value="Nucleotide cyclase"/>
    <property type="match status" value="1"/>
</dbReference>
<dbReference type="InterPro" id="IPR043128">
    <property type="entry name" value="Rev_trsase/Diguanyl_cyclase"/>
</dbReference>
<dbReference type="InterPro" id="IPR001610">
    <property type="entry name" value="PAC"/>
</dbReference>
<dbReference type="Gene3D" id="3.30.450.40">
    <property type="match status" value="1"/>
</dbReference>
<dbReference type="PANTHER" id="PTHR44757:SF2">
    <property type="entry name" value="BIOFILM ARCHITECTURE MAINTENANCE PROTEIN MBAA"/>
    <property type="match status" value="1"/>
</dbReference>
<dbReference type="GO" id="GO:0006355">
    <property type="term" value="P:regulation of DNA-templated transcription"/>
    <property type="evidence" value="ECO:0007669"/>
    <property type="project" value="InterPro"/>
</dbReference>
<feature type="domain" description="EAL" evidence="3">
    <location>
        <begin position="492"/>
        <end position="745"/>
    </location>
</feature>
<dbReference type="InterPro" id="IPR052155">
    <property type="entry name" value="Biofilm_reg_signaling"/>
</dbReference>
<accession>A0A934HVQ0</accession>
<dbReference type="RefSeq" id="WP_211141197.1">
    <property type="nucleotide sequence ID" value="NZ_JAEEGB010000004.1"/>
</dbReference>
<keyword evidence="6" id="KW-1185">Reference proteome</keyword>
<dbReference type="CDD" id="cd00130">
    <property type="entry name" value="PAS"/>
    <property type="match status" value="1"/>
</dbReference>
<dbReference type="InterPro" id="IPR000700">
    <property type="entry name" value="PAS-assoc_C"/>
</dbReference>
<feature type="domain" description="GGDEF" evidence="4">
    <location>
        <begin position="350"/>
        <end position="483"/>
    </location>
</feature>
<dbReference type="InterPro" id="IPR029787">
    <property type="entry name" value="Nucleotide_cyclase"/>
</dbReference>
<dbReference type="PROSITE" id="PS50883">
    <property type="entry name" value="EAL"/>
    <property type="match status" value="1"/>
</dbReference>
<evidence type="ECO:0000313" key="5">
    <source>
        <dbReference type="EMBL" id="MBI6871762.1"/>
    </source>
</evidence>
<evidence type="ECO:0000259" key="2">
    <source>
        <dbReference type="PROSITE" id="PS50113"/>
    </source>
</evidence>
<dbReference type="SMART" id="SM00052">
    <property type="entry name" value="EAL"/>
    <property type="match status" value="1"/>
</dbReference>
<dbReference type="SMART" id="SM00086">
    <property type="entry name" value="PAC"/>
    <property type="match status" value="1"/>
</dbReference>
<dbReference type="Pfam" id="PF00563">
    <property type="entry name" value="EAL"/>
    <property type="match status" value="1"/>
</dbReference>
<dbReference type="NCBIfam" id="TIGR00254">
    <property type="entry name" value="GGDEF"/>
    <property type="match status" value="1"/>
</dbReference>
<sequence>MAQQEYEQEPKYVMESKKRCIELGMDPNELRIPKEIMSEFKLENKKEAYEEILEVVKFFSKKIIKSLDGTPILIVISDENGYLLDMVGDETIKSTMTQLGIRQGVLFCENNLGTNVVSLTLKQNHPIQLVGTNHFHTFLHNIACYGMPFHDTDSNRILGSICIMTEVSLHNPFFLMTLTTVIDAIERELLLRKQNRKLNIMNQIMLSKTRNAIIITDANGKVLEFNEFAEKISGFDKEEIVGKSIFDSPITGDLFKDVLNNQKQYKDVEIKFKNNNKEQYVCLVDAQSIYDENLNMIGAFGQFRDITERYLAEEKYNYLAHHDELTGLPNRRYFHEIMNKYIDDKICQSRNMSLVFLDLDKLKMINDKFGHSKGDLLIKEAANILKECLNKDDHIFRAGGDEFILLCFDIKNNEQATELAEKIIYAFNRTIVIDGHQLHITPSLGIVLYEDNPASYEDSLIYADNAMYKAKSNGRNGYVIYDSILEESYKDKLTLKMDIEKALENNEFILHYQPQVDIQNGKIVGVEALIRWNHKEKGMIFPDKFIPIAEETGLITKIGEWVLREACSQVKKWQNINLPLLKISVNLSTQQFLKSGLTKVIKDVLSETGLDPINLELEITESMTMEVDYAIKTLKELNDLGVKISIDDFGTGYSSLNYLKKFCIDYLKIDRSFVKDIMINENDAKIVETIISMAHSLGLMVIAEGVEDKEQLRFLQSRHCDFVQGYYFSKPIPADVFETGFYNLQETFKEKY</sequence>
<dbReference type="Gene3D" id="3.20.20.450">
    <property type="entry name" value="EAL domain"/>
    <property type="match status" value="1"/>
</dbReference>
<dbReference type="FunFam" id="3.30.70.270:FF:000001">
    <property type="entry name" value="Diguanylate cyclase domain protein"/>
    <property type="match status" value="1"/>
</dbReference>
<dbReference type="CDD" id="cd01949">
    <property type="entry name" value="GGDEF"/>
    <property type="match status" value="1"/>
</dbReference>
<dbReference type="InterPro" id="IPR029016">
    <property type="entry name" value="GAF-like_dom_sf"/>
</dbReference>
<dbReference type="SUPFAM" id="SSF141868">
    <property type="entry name" value="EAL domain-like"/>
    <property type="match status" value="1"/>
</dbReference>
<dbReference type="InterPro" id="IPR000160">
    <property type="entry name" value="GGDEF_dom"/>
</dbReference>
<name>A0A934HVQ0_9CLOT</name>
<dbReference type="SMART" id="SM00091">
    <property type="entry name" value="PAS"/>
    <property type="match status" value="1"/>
</dbReference>
<dbReference type="PROSITE" id="PS50887">
    <property type="entry name" value="GGDEF"/>
    <property type="match status" value="1"/>
</dbReference>
<evidence type="ECO:0000259" key="1">
    <source>
        <dbReference type="PROSITE" id="PS50112"/>
    </source>
</evidence>
<dbReference type="Pfam" id="PF00990">
    <property type="entry name" value="GGDEF"/>
    <property type="match status" value="1"/>
</dbReference>
<dbReference type="PROSITE" id="PS50112">
    <property type="entry name" value="PAS"/>
    <property type="match status" value="1"/>
</dbReference>
<dbReference type="PANTHER" id="PTHR44757">
    <property type="entry name" value="DIGUANYLATE CYCLASE DGCP"/>
    <property type="match status" value="1"/>
</dbReference>
<organism evidence="5 6">
    <name type="scientific">Clostridium aciditolerans</name>
    <dbReference type="NCBI Taxonomy" id="339861"/>
    <lineage>
        <taxon>Bacteria</taxon>
        <taxon>Bacillati</taxon>
        <taxon>Bacillota</taxon>
        <taxon>Clostridia</taxon>
        <taxon>Eubacteriales</taxon>
        <taxon>Clostridiaceae</taxon>
        <taxon>Clostridium</taxon>
    </lineage>
</organism>
<dbReference type="InterPro" id="IPR035919">
    <property type="entry name" value="EAL_sf"/>
</dbReference>
<evidence type="ECO:0000259" key="3">
    <source>
        <dbReference type="PROSITE" id="PS50883"/>
    </source>
</evidence>
<dbReference type="InterPro" id="IPR035965">
    <property type="entry name" value="PAS-like_dom_sf"/>
</dbReference>
<comment type="caution">
    <text evidence="5">The sequence shown here is derived from an EMBL/GenBank/DDBJ whole genome shotgun (WGS) entry which is preliminary data.</text>
</comment>
<evidence type="ECO:0000259" key="4">
    <source>
        <dbReference type="PROSITE" id="PS50887"/>
    </source>
</evidence>